<organism evidence="1 2">
    <name type="scientific">Desulfosporosinus youngiae DSM 17734</name>
    <dbReference type="NCBI Taxonomy" id="768710"/>
    <lineage>
        <taxon>Bacteria</taxon>
        <taxon>Bacillati</taxon>
        <taxon>Bacillota</taxon>
        <taxon>Clostridia</taxon>
        <taxon>Eubacteriales</taxon>
        <taxon>Desulfitobacteriaceae</taxon>
        <taxon>Desulfosporosinus</taxon>
    </lineage>
</organism>
<dbReference type="Proteomes" id="UP000005104">
    <property type="component" value="Chromosome"/>
</dbReference>
<evidence type="ECO:0000313" key="2">
    <source>
        <dbReference type="Proteomes" id="UP000005104"/>
    </source>
</evidence>
<sequence>MQEITKQEMDFLIDKGILKCVRGKYRGLITGSGQKSGRAKSRWVEEPIYLRMLQMQENRKGRIKV</sequence>
<dbReference type="HOGENOM" id="CLU_2842712_0_0_9"/>
<evidence type="ECO:0000313" key="1">
    <source>
        <dbReference type="EMBL" id="EHQ90184.1"/>
    </source>
</evidence>
<dbReference type="EMBL" id="CM001441">
    <property type="protein sequence ID" value="EHQ90184.1"/>
    <property type="molecule type" value="Genomic_DNA"/>
</dbReference>
<name>H5Y580_9FIRM</name>
<reference evidence="1 2" key="1">
    <citation type="submission" date="2011-11" db="EMBL/GenBank/DDBJ databases">
        <title>The Noncontiguous Finished genome of Desulfosporosinus youngiae DSM 17734.</title>
        <authorList>
            <consortium name="US DOE Joint Genome Institute (JGI-PGF)"/>
            <person name="Lucas S."/>
            <person name="Han J."/>
            <person name="Lapidus A."/>
            <person name="Cheng J.-F."/>
            <person name="Goodwin L."/>
            <person name="Pitluck S."/>
            <person name="Peters L."/>
            <person name="Ovchinnikova G."/>
            <person name="Lu M."/>
            <person name="Land M.L."/>
            <person name="Hauser L."/>
            <person name="Pester M."/>
            <person name="Spring S."/>
            <person name="Ollivier B."/>
            <person name="Rattei T."/>
            <person name="Klenk H.-P."/>
            <person name="Wagner M."/>
            <person name="Loy A."/>
            <person name="Woyke T.J."/>
        </authorList>
    </citation>
    <scope>NUCLEOTIDE SEQUENCE [LARGE SCALE GENOMIC DNA]</scope>
    <source>
        <strain evidence="1 2">DSM 17734</strain>
    </source>
</reference>
<gene>
    <name evidence="1" type="ORF">DesyoDRAFT_3150</name>
</gene>
<dbReference type="STRING" id="768710.DesyoDRAFT_3150"/>
<proteinExistence type="predicted"/>
<dbReference type="RefSeq" id="WP_007784463.1">
    <property type="nucleotide sequence ID" value="NZ_CM001441.1"/>
</dbReference>
<protein>
    <submittedName>
        <fullName evidence="1">Uncharacterized protein</fullName>
    </submittedName>
</protein>
<accession>H5Y580</accession>
<dbReference type="AlphaFoldDB" id="H5Y580"/>
<keyword evidence="2" id="KW-1185">Reference proteome</keyword>